<dbReference type="Proteomes" id="UP000535078">
    <property type="component" value="Unassembled WGS sequence"/>
</dbReference>
<dbReference type="CDD" id="cd19080">
    <property type="entry name" value="AKR_AKR9A_9B"/>
    <property type="match status" value="1"/>
</dbReference>
<protein>
    <submittedName>
        <fullName evidence="3">Aryl-alcohol dehydrogenase-like predicted oxidoreductase</fullName>
    </submittedName>
</protein>
<evidence type="ECO:0000313" key="3">
    <source>
        <dbReference type="EMBL" id="NJB90180.1"/>
    </source>
</evidence>
<comment type="caution">
    <text evidence="3">The sequence shown here is derived from an EMBL/GenBank/DDBJ whole genome shotgun (WGS) entry which is preliminary data.</text>
</comment>
<dbReference type="PANTHER" id="PTHR43364:SF4">
    <property type="entry name" value="NAD(P)-LINKED OXIDOREDUCTASE SUPERFAMILY PROTEIN"/>
    <property type="match status" value="1"/>
</dbReference>
<feature type="domain" description="NADP-dependent oxidoreductase" evidence="2">
    <location>
        <begin position="16"/>
        <end position="310"/>
    </location>
</feature>
<dbReference type="GO" id="GO:0005829">
    <property type="term" value="C:cytosol"/>
    <property type="evidence" value="ECO:0007669"/>
    <property type="project" value="TreeGrafter"/>
</dbReference>
<accession>A0A7X5XRY3</accession>
<dbReference type="PRINTS" id="PR00069">
    <property type="entry name" value="ALDKETRDTASE"/>
</dbReference>
<dbReference type="Pfam" id="PF00248">
    <property type="entry name" value="Aldo_ket_red"/>
    <property type="match status" value="1"/>
</dbReference>
<evidence type="ECO:0000313" key="4">
    <source>
        <dbReference type="Proteomes" id="UP000535078"/>
    </source>
</evidence>
<dbReference type="SUPFAM" id="SSF51430">
    <property type="entry name" value="NAD(P)-linked oxidoreductase"/>
    <property type="match status" value="1"/>
</dbReference>
<name>A0A7X5XRY3_9SPHN</name>
<reference evidence="3 4" key="1">
    <citation type="submission" date="2020-03" db="EMBL/GenBank/DDBJ databases">
        <title>Genomic Encyclopedia of Type Strains, Phase IV (KMG-IV): sequencing the most valuable type-strain genomes for metagenomic binning, comparative biology and taxonomic classification.</title>
        <authorList>
            <person name="Goeker M."/>
        </authorList>
    </citation>
    <scope>NUCLEOTIDE SEQUENCE [LARGE SCALE GENOMIC DNA]</scope>
    <source>
        <strain evidence="3 4">DSM 25229</strain>
    </source>
</reference>
<gene>
    <name evidence="3" type="ORF">GGR90_002374</name>
</gene>
<dbReference type="EMBL" id="JAATIT010000003">
    <property type="protein sequence ID" value="NJB90180.1"/>
    <property type="molecule type" value="Genomic_DNA"/>
</dbReference>
<keyword evidence="4" id="KW-1185">Reference proteome</keyword>
<evidence type="ECO:0000259" key="2">
    <source>
        <dbReference type="Pfam" id="PF00248"/>
    </source>
</evidence>
<dbReference type="FunFam" id="3.20.20.100:FF:000004">
    <property type="entry name" value="Oxidoreductase, aldo/keto reductase"/>
    <property type="match status" value="1"/>
</dbReference>
<dbReference type="InterPro" id="IPR023210">
    <property type="entry name" value="NADP_OxRdtase_dom"/>
</dbReference>
<dbReference type="PANTHER" id="PTHR43364">
    <property type="entry name" value="NADH-SPECIFIC METHYLGLYOXAL REDUCTASE-RELATED"/>
    <property type="match status" value="1"/>
</dbReference>
<proteinExistence type="predicted"/>
<dbReference type="Gene3D" id="3.20.20.100">
    <property type="entry name" value="NADP-dependent oxidoreductase domain"/>
    <property type="match status" value="1"/>
</dbReference>
<dbReference type="RefSeq" id="WP_167921658.1">
    <property type="nucleotide sequence ID" value="NZ_JAATIT010000003.1"/>
</dbReference>
<sequence>MRYRLLGKSGLRVSQVALGTMTFGTAADWSRPEEECRPVFDAFVEAGGNFIDTANMYTGGESERIVGRMVAPDRDRFVIASKYANAVPGGGDPNAAGMHRKSLTRSLDASLKRLGVDYIDLYFVHWWDFTTPVEEVQRALDDAVSAGKILHIGLSDVPAWVVSRAQAFHDLRGLVPVSAMQLEYSLVQRSIEREHLPLAQAHDIAVTAWSPLAGGILSGKYTRGTAGDGNNRMDSMQLQPLDERNREIALALDKIADGLGATSGQVALAWMMARGVIPIVGATRAEQLTENLRAVELVLSDEKLADLDAASAFDAGHPYSMLEWDMPMALGYGGMFDQIDIPRFPGRR</sequence>
<dbReference type="AlphaFoldDB" id="A0A7X5XRY3"/>
<dbReference type="InterPro" id="IPR050523">
    <property type="entry name" value="AKR_Detox_Biosynth"/>
</dbReference>
<keyword evidence="1" id="KW-0560">Oxidoreductase</keyword>
<dbReference type="GO" id="GO:0016491">
    <property type="term" value="F:oxidoreductase activity"/>
    <property type="evidence" value="ECO:0007669"/>
    <property type="project" value="UniProtKB-KW"/>
</dbReference>
<dbReference type="InterPro" id="IPR036812">
    <property type="entry name" value="NAD(P)_OxRdtase_dom_sf"/>
</dbReference>
<dbReference type="InterPro" id="IPR020471">
    <property type="entry name" value="AKR"/>
</dbReference>
<evidence type="ECO:0000256" key="1">
    <source>
        <dbReference type="ARBA" id="ARBA00023002"/>
    </source>
</evidence>
<organism evidence="3 4">
    <name type="scientific">Sphingopyxis italica</name>
    <dbReference type="NCBI Taxonomy" id="1129133"/>
    <lineage>
        <taxon>Bacteria</taxon>
        <taxon>Pseudomonadati</taxon>
        <taxon>Pseudomonadota</taxon>
        <taxon>Alphaproteobacteria</taxon>
        <taxon>Sphingomonadales</taxon>
        <taxon>Sphingomonadaceae</taxon>
        <taxon>Sphingopyxis</taxon>
    </lineage>
</organism>